<dbReference type="InterPro" id="IPR001525">
    <property type="entry name" value="C5_MeTfrase"/>
</dbReference>
<evidence type="ECO:0000256" key="2">
    <source>
        <dbReference type="ARBA" id="ARBA00022679"/>
    </source>
</evidence>
<keyword evidence="1" id="KW-0489">Methyltransferase</keyword>
<dbReference type="AlphaFoldDB" id="X0X3K1"/>
<dbReference type="SUPFAM" id="SSF53335">
    <property type="entry name" value="S-adenosyl-L-methionine-dependent methyltransferases"/>
    <property type="match status" value="1"/>
</dbReference>
<sequence length="50" mass="5371">MLDRKPTAIDLFFGAGALTLGLKKAGFDVIAGVELNPEIAKTYKANHPRT</sequence>
<dbReference type="EMBL" id="BARS01049280">
    <property type="protein sequence ID" value="GAG31238.1"/>
    <property type="molecule type" value="Genomic_DNA"/>
</dbReference>
<evidence type="ECO:0000256" key="1">
    <source>
        <dbReference type="ARBA" id="ARBA00022603"/>
    </source>
</evidence>
<reference evidence="3" key="1">
    <citation type="journal article" date="2014" name="Front. Microbiol.">
        <title>High frequency of phylogenetically diverse reductive dehalogenase-homologous genes in deep subseafloor sedimentary metagenomes.</title>
        <authorList>
            <person name="Kawai M."/>
            <person name="Futagami T."/>
            <person name="Toyoda A."/>
            <person name="Takaki Y."/>
            <person name="Nishi S."/>
            <person name="Hori S."/>
            <person name="Arai W."/>
            <person name="Tsubouchi T."/>
            <person name="Morono Y."/>
            <person name="Uchiyama I."/>
            <person name="Ito T."/>
            <person name="Fujiyama A."/>
            <person name="Inagaki F."/>
            <person name="Takami H."/>
        </authorList>
    </citation>
    <scope>NUCLEOTIDE SEQUENCE</scope>
    <source>
        <strain evidence="3">Expedition CK06-06</strain>
    </source>
</reference>
<dbReference type="GO" id="GO:0008168">
    <property type="term" value="F:methyltransferase activity"/>
    <property type="evidence" value="ECO:0007669"/>
    <property type="project" value="UniProtKB-KW"/>
</dbReference>
<gene>
    <name evidence="3" type="ORF">S01H1_73734</name>
</gene>
<proteinExistence type="predicted"/>
<dbReference type="GO" id="GO:0032259">
    <property type="term" value="P:methylation"/>
    <property type="evidence" value="ECO:0007669"/>
    <property type="project" value="UniProtKB-KW"/>
</dbReference>
<dbReference type="InterPro" id="IPR029063">
    <property type="entry name" value="SAM-dependent_MTases_sf"/>
</dbReference>
<dbReference type="Pfam" id="PF00145">
    <property type="entry name" value="DNA_methylase"/>
    <property type="match status" value="1"/>
</dbReference>
<evidence type="ECO:0008006" key="4">
    <source>
        <dbReference type="Google" id="ProtNLM"/>
    </source>
</evidence>
<name>X0X3K1_9ZZZZ</name>
<evidence type="ECO:0000313" key="3">
    <source>
        <dbReference type="EMBL" id="GAG31238.1"/>
    </source>
</evidence>
<keyword evidence="2" id="KW-0808">Transferase</keyword>
<accession>X0X3K1</accession>
<comment type="caution">
    <text evidence="3">The sequence shown here is derived from an EMBL/GenBank/DDBJ whole genome shotgun (WGS) entry which is preliminary data.</text>
</comment>
<feature type="non-terminal residue" evidence="3">
    <location>
        <position position="50"/>
    </location>
</feature>
<protein>
    <recommendedName>
        <fullName evidence="4">DNA (cytosine-5-)-methyltransferase</fullName>
    </recommendedName>
</protein>
<dbReference type="Gene3D" id="3.40.50.150">
    <property type="entry name" value="Vaccinia Virus protein VP39"/>
    <property type="match status" value="1"/>
</dbReference>
<organism evidence="3">
    <name type="scientific">marine sediment metagenome</name>
    <dbReference type="NCBI Taxonomy" id="412755"/>
    <lineage>
        <taxon>unclassified sequences</taxon>
        <taxon>metagenomes</taxon>
        <taxon>ecological metagenomes</taxon>
    </lineage>
</organism>